<accession>I4BZT5</accession>
<dbReference type="SFLD" id="SFLDS00029">
    <property type="entry name" value="Radical_SAM"/>
    <property type="match status" value="1"/>
</dbReference>
<dbReference type="SFLD" id="SFLDG01095">
    <property type="entry name" value="Uncharacterised_Radical_SAM_Su"/>
    <property type="match status" value="1"/>
</dbReference>
<dbReference type="InterPro" id="IPR013785">
    <property type="entry name" value="Aldolase_TIM"/>
</dbReference>
<dbReference type="STRING" id="706587.Desti_0077"/>
<keyword evidence="8" id="KW-1185">Reference proteome</keyword>
<dbReference type="eggNOG" id="COG1032">
    <property type="taxonomic scope" value="Bacteria"/>
</dbReference>
<dbReference type="RefSeq" id="WP_014807985.1">
    <property type="nucleotide sequence ID" value="NC_018025.1"/>
</dbReference>
<sequence>MDLSLDFEQGPIRPPSEAGSLLLRVTRNCPWNRCAFCSTYRGRKFSRRSLEEIKSDVDAARNVWDSIIEMSRASGSGGALTRQVLSEILRDPSLPDSFRSVAYWMASGGRTVFLQDANSLMLSTDMLSEILHYVRQRFPQVERITSYARGLTLKGKSVDELIRLKEAGLTRLHVGMESGSDKVLEFIQKGVRSEHLIEGGRRVVAAGISLCLYVIPGIGGVDLSHEHVVETARVVNAINPAHMRFRTLYVRRGTALAEMVQKGQFVPPSEDVMVREIRTIIELLDGVTTTIVSDHILNLLEEIEGTLPQDKPRMLATIDRYLSMSDEDRLLFQLGRRGGALRSLDDFADREVMSSLIEARKQIEREVPGGIPEYMEAVKRRFV</sequence>
<evidence type="ECO:0000256" key="2">
    <source>
        <dbReference type="ARBA" id="ARBA00022691"/>
    </source>
</evidence>
<protein>
    <submittedName>
        <fullName evidence="7">Fe-S oxidoreductase</fullName>
    </submittedName>
</protein>
<dbReference type="InterPro" id="IPR058240">
    <property type="entry name" value="rSAM_sf"/>
</dbReference>
<dbReference type="PANTHER" id="PTHR43409:SF4">
    <property type="entry name" value="RADICAL SAM SUPERFAMILY PROTEIN"/>
    <property type="match status" value="1"/>
</dbReference>
<dbReference type="Pfam" id="PF04055">
    <property type="entry name" value="Radical_SAM"/>
    <property type="match status" value="1"/>
</dbReference>
<dbReference type="HOGENOM" id="CLU_044464_1_1_7"/>
<keyword evidence="4" id="KW-0408">Iron</keyword>
<keyword evidence="3" id="KW-0479">Metal-binding</keyword>
<dbReference type="InterPro" id="IPR006638">
    <property type="entry name" value="Elp3/MiaA/NifB-like_rSAM"/>
</dbReference>
<gene>
    <name evidence="7" type="ordered locus">Desti_0077</name>
</gene>
<dbReference type="InterPro" id="IPR007197">
    <property type="entry name" value="rSAM"/>
</dbReference>
<dbReference type="PROSITE" id="PS51918">
    <property type="entry name" value="RADICAL_SAM"/>
    <property type="match status" value="1"/>
</dbReference>
<reference evidence="8" key="1">
    <citation type="submission" date="2012-06" db="EMBL/GenBank/DDBJ databases">
        <title>Complete sequence of chromosome of Desulfomonile tiedjei DSM 6799.</title>
        <authorList>
            <person name="Lucas S."/>
            <person name="Copeland A."/>
            <person name="Lapidus A."/>
            <person name="Glavina del Rio T."/>
            <person name="Dalin E."/>
            <person name="Tice H."/>
            <person name="Bruce D."/>
            <person name="Goodwin L."/>
            <person name="Pitluck S."/>
            <person name="Peters L."/>
            <person name="Ovchinnikova G."/>
            <person name="Zeytun A."/>
            <person name="Lu M."/>
            <person name="Kyrpides N."/>
            <person name="Mavromatis K."/>
            <person name="Ivanova N."/>
            <person name="Brettin T."/>
            <person name="Detter J.C."/>
            <person name="Han C."/>
            <person name="Larimer F."/>
            <person name="Land M."/>
            <person name="Hauser L."/>
            <person name="Markowitz V."/>
            <person name="Cheng J.-F."/>
            <person name="Hugenholtz P."/>
            <person name="Woyke T."/>
            <person name="Wu D."/>
            <person name="Spring S."/>
            <person name="Schroeder M."/>
            <person name="Brambilla E."/>
            <person name="Klenk H.-P."/>
            <person name="Eisen J.A."/>
        </authorList>
    </citation>
    <scope>NUCLEOTIDE SEQUENCE [LARGE SCALE GENOMIC DNA]</scope>
    <source>
        <strain evidence="8">ATCC 49306 / DSM 6799 / DCB-1</strain>
    </source>
</reference>
<organism evidence="7 8">
    <name type="scientific">Desulfomonile tiedjei (strain ATCC 49306 / DSM 6799 / DCB-1)</name>
    <dbReference type="NCBI Taxonomy" id="706587"/>
    <lineage>
        <taxon>Bacteria</taxon>
        <taxon>Pseudomonadati</taxon>
        <taxon>Thermodesulfobacteriota</taxon>
        <taxon>Desulfomonilia</taxon>
        <taxon>Desulfomonilales</taxon>
        <taxon>Desulfomonilaceae</taxon>
        <taxon>Desulfomonile</taxon>
    </lineage>
</organism>
<dbReference type="KEGG" id="dti:Desti_0077"/>
<dbReference type="PATRIC" id="fig|706587.4.peg.84"/>
<name>I4BZT5_DESTA</name>
<dbReference type="Proteomes" id="UP000006055">
    <property type="component" value="Chromosome"/>
</dbReference>
<proteinExistence type="predicted"/>
<evidence type="ECO:0000256" key="3">
    <source>
        <dbReference type="ARBA" id="ARBA00022723"/>
    </source>
</evidence>
<dbReference type="GO" id="GO:0046872">
    <property type="term" value="F:metal ion binding"/>
    <property type="evidence" value="ECO:0007669"/>
    <property type="project" value="UniProtKB-KW"/>
</dbReference>
<dbReference type="PANTHER" id="PTHR43409">
    <property type="entry name" value="ANAEROBIC MAGNESIUM-PROTOPORPHYRIN IX MONOMETHYL ESTER CYCLASE-RELATED"/>
    <property type="match status" value="1"/>
</dbReference>
<dbReference type="AlphaFoldDB" id="I4BZT5"/>
<evidence type="ECO:0000259" key="6">
    <source>
        <dbReference type="PROSITE" id="PS51918"/>
    </source>
</evidence>
<feature type="domain" description="Radical SAM core" evidence="6">
    <location>
        <begin position="15"/>
        <end position="288"/>
    </location>
</feature>
<evidence type="ECO:0000256" key="4">
    <source>
        <dbReference type="ARBA" id="ARBA00023004"/>
    </source>
</evidence>
<dbReference type="EMBL" id="CP003360">
    <property type="protein sequence ID" value="AFM22826.1"/>
    <property type="molecule type" value="Genomic_DNA"/>
</dbReference>
<evidence type="ECO:0000256" key="1">
    <source>
        <dbReference type="ARBA" id="ARBA00001966"/>
    </source>
</evidence>
<dbReference type="OrthoDB" id="5470216at2"/>
<dbReference type="SMART" id="SM00729">
    <property type="entry name" value="Elp3"/>
    <property type="match status" value="1"/>
</dbReference>
<dbReference type="InterPro" id="IPR051198">
    <property type="entry name" value="BchE-like"/>
</dbReference>
<dbReference type="GO" id="GO:0003824">
    <property type="term" value="F:catalytic activity"/>
    <property type="evidence" value="ECO:0007669"/>
    <property type="project" value="InterPro"/>
</dbReference>
<dbReference type="Gene3D" id="3.20.20.70">
    <property type="entry name" value="Aldolase class I"/>
    <property type="match status" value="1"/>
</dbReference>
<evidence type="ECO:0000313" key="8">
    <source>
        <dbReference type="Proteomes" id="UP000006055"/>
    </source>
</evidence>
<keyword evidence="2" id="KW-0949">S-adenosyl-L-methionine</keyword>
<dbReference type="GO" id="GO:0051536">
    <property type="term" value="F:iron-sulfur cluster binding"/>
    <property type="evidence" value="ECO:0007669"/>
    <property type="project" value="UniProtKB-KW"/>
</dbReference>
<dbReference type="SUPFAM" id="SSF102114">
    <property type="entry name" value="Radical SAM enzymes"/>
    <property type="match status" value="2"/>
</dbReference>
<comment type="cofactor">
    <cofactor evidence="1">
        <name>[4Fe-4S] cluster</name>
        <dbReference type="ChEBI" id="CHEBI:49883"/>
    </cofactor>
</comment>
<evidence type="ECO:0000313" key="7">
    <source>
        <dbReference type="EMBL" id="AFM22826.1"/>
    </source>
</evidence>
<keyword evidence="5" id="KW-0411">Iron-sulfur</keyword>
<dbReference type="CDD" id="cd01335">
    <property type="entry name" value="Radical_SAM"/>
    <property type="match status" value="1"/>
</dbReference>
<evidence type="ECO:0000256" key="5">
    <source>
        <dbReference type="ARBA" id="ARBA00023014"/>
    </source>
</evidence>